<protein>
    <submittedName>
        <fullName evidence="2">Uncharacterized protein</fullName>
    </submittedName>
</protein>
<keyword evidence="1" id="KW-1133">Transmembrane helix</keyword>
<name>A0A0C2S9M7_AMAMK</name>
<feature type="transmembrane region" description="Helical" evidence="1">
    <location>
        <begin position="12"/>
        <end position="31"/>
    </location>
</feature>
<reference evidence="2 3" key="1">
    <citation type="submission" date="2014-04" db="EMBL/GenBank/DDBJ databases">
        <title>Evolutionary Origins and Diversification of the Mycorrhizal Mutualists.</title>
        <authorList>
            <consortium name="DOE Joint Genome Institute"/>
            <consortium name="Mycorrhizal Genomics Consortium"/>
            <person name="Kohler A."/>
            <person name="Kuo A."/>
            <person name="Nagy L.G."/>
            <person name="Floudas D."/>
            <person name="Copeland A."/>
            <person name="Barry K.W."/>
            <person name="Cichocki N."/>
            <person name="Veneault-Fourrey C."/>
            <person name="LaButti K."/>
            <person name="Lindquist E.A."/>
            <person name="Lipzen A."/>
            <person name="Lundell T."/>
            <person name="Morin E."/>
            <person name="Murat C."/>
            <person name="Riley R."/>
            <person name="Ohm R."/>
            <person name="Sun H."/>
            <person name="Tunlid A."/>
            <person name="Henrissat B."/>
            <person name="Grigoriev I.V."/>
            <person name="Hibbett D.S."/>
            <person name="Martin F."/>
        </authorList>
    </citation>
    <scope>NUCLEOTIDE SEQUENCE [LARGE SCALE GENOMIC DNA]</scope>
    <source>
        <strain evidence="2 3">Koide BX008</strain>
    </source>
</reference>
<dbReference type="EMBL" id="KN818315">
    <property type="protein sequence ID" value="KIL59485.1"/>
    <property type="molecule type" value="Genomic_DNA"/>
</dbReference>
<evidence type="ECO:0000256" key="1">
    <source>
        <dbReference type="SAM" id="Phobius"/>
    </source>
</evidence>
<gene>
    <name evidence="2" type="ORF">M378DRAFT_169282</name>
</gene>
<dbReference type="AlphaFoldDB" id="A0A0C2S9M7"/>
<accession>A0A0C2S9M7</accession>
<organism evidence="2 3">
    <name type="scientific">Amanita muscaria (strain Koide BX008)</name>
    <dbReference type="NCBI Taxonomy" id="946122"/>
    <lineage>
        <taxon>Eukaryota</taxon>
        <taxon>Fungi</taxon>
        <taxon>Dikarya</taxon>
        <taxon>Basidiomycota</taxon>
        <taxon>Agaricomycotina</taxon>
        <taxon>Agaricomycetes</taxon>
        <taxon>Agaricomycetidae</taxon>
        <taxon>Agaricales</taxon>
        <taxon>Pluteineae</taxon>
        <taxon>Amanitaceae</taxon>
        <taxon>Amanita</taxon>
    </lineage>
</organism>
<keyword evidence="1" id="KW-0812">Transmembrane</keyword>
<dbReference type="HOGENOM" id="CLU_1610327_0_0_1"/>
<feature type="transmembrane region" description="Helical" evidence="1">
    <location>
        <begin position="84"/>
        <end position="109"/>
    </location>
</feature>
<dbReference type="Proteomes" id="UP000054549">
    <property type="component" value="Unassembled WGS sequence"/>
</dbReference>
<proteinExistence type="predicted"/>
<evidence type="ECO:0000313" key="2">
    <source>
        <dbReference type="EMBL" id="KIL59485.1"/>
    </source>
</evidence>
<sequence>MKHAGRVTYETRLFALLFLGGISGKVVFAWLESLDDRRRVCGASSSSPRPDDLDDRDHLWTARAGRDSRRLSCFTSLETGCFDLVQVVLFFSGAGSRFLGLTAVGMVMLRSHSSSRATSSSDKNAPGETPFRFLPCSGYWPFGTAVDVCYGESFIEYCNSDSPRS</sequence>
<keyword evidence="1" id="KW-0472">Membrane</keyword>
<keyword evidence="3" id="KW-1185">Reference proteome</keyword>
<evidence type="ECO:0000313" key="3">
    <source>
        <dbReference type="Proteomes" id="UP000054549"/>
    </source>
</evidence>
<dbReference type="InParanoid" id="A0A0C2S9M7"/>